<evidence type="ECO:0000313" key="3">
    <source>
        <dbReference type="Proteomes" id="UP000515570"/>
    </source>
</evidence>
<dbReference type="RefSeq" id="WP_182385457.1">
    <property type="nucleotide sequence ID" value="NZ_CP059833.1"/>
</dbReference>
<dbReference type="AlphaFoldDB" id="A0A7G5FDF8"/>
<evidence type="ECO:0000256" key="1">
    <source>
        <dbReference type="SAM" id="MobiDB-lite"/>
    </source>
</evidence>
<keyword evidence="3" id="KW-1185">Reference proteome</keyword>
<feature type="region of interest" description="Disordered" evidence="1">
    <location>
        <begin position="233"/>
        <end position="253"/>
    </location>
</feature>
<reference evidence="2 3" key="1">
    <citation type="submission" date="2020-07" db="EMBL/GenBank/DDBJ databases">
        <title>non toxigenic Corynebacterium sp. nov from a clinical source.</title>
        <authorList>
            <person name="Bernier A.-M."/>
            <person name="Bernard K."/>
        </authorList>
    </citation>
    <scope>NUCLEOTIDE SEQUENCE [LARGE SCALE GENOMIC DNA]</scope>
    <source>
        <strain evidence="3">NML 93-0612</strain>
    </source>
</reference>
<proteinExistence type="predicted"/>
<dbReference type="Pfam" id="PF11209">
    <property type="entry name" value="LmeA"/>
    <property type="match status" value="1"/>
</dbReference>
<dbReference type="InterPro" id="IPR021373">
    <property type="entry name" value="DUF2993"/>
</dbReference>
<dbReference type="Proteomes" id="UP000515570">
    <property type="component" value="Chromosome"/>
</dbReference>
<sequence length="253" mass="27636">MQKSPRLRITALLLGLVLILSWLVDSVVAARAERTLAADVQHYSRLSVAPRIHLGGFPYLANLWRTTTPSLSAEMLDVDVPGFGMMNARTEVTDLTLDRTEILTGRLSEAPAKLVTRNLRLDGVALGAQLDITDLDISNPYDISPSGGPASEVQLTGTPQGFDKPVTVVAKLRINGTSITMTPDRYIDVPEDREREAKDAFTWTIDSRSLPLPAPVNRVYCAGGSIYFEAEQRSTTVDASNLSPISKLEDEKD</sequence>
<accession>A0A7G5FDF8</accession>
<evidence type="ECO:0000313" key="2">
    <source>
        <dbReference type="EMBL" id="QMV84649.1"/>
    </source>
</evidence>
<feature type="compositionally biased region" description="Polar residues" evidence="1">
    <location>
        <begin position="233"/>
        <end position="244"/>
    </location>
</feature>
<protein>
    <submittedName>
        <fullName evidence="2">DUF2993 domain-containing protein</fullName>
    </submittedName>
</protein>
<dbReference type="EMBL" id="CP059833">
    <property type="protein sequence ID" value="QMV84649.1"/>
    <property type="molecule type" value="Genomic_DNA"/>
</dbReference>
<name>A0A7G5FDF8_9CORY</name>
<gene>
    <name evidence="2" type="ORF">HW450_09835</name>
</gene>
<organism evidence="2 3">
    <name type="scientific">Corynebacterium hindlerae</name>
    <dbReference type="NCBI Taxonomy" id="699041"/>
    <lineage>
        <taxon>Bacteria</taxon>
        <taxon>Bacillati</taxon>
        <taxon>Actinomycetota</taxon>
        <taxon>Actinomycetes</taxon>
        <taxon>Mycobacteriales</taxon>
        <taxon>Corynebacteriaceae</taxon>
        <taxon>Corynebacterium</taxon>
    </lineage>
</organism>